<keyword evidence="8" id="KW-1185">Reference proteome</keyword>
<dbReference type="EMBL" id="JACEIK010000193">
    <property type="protein sequence ID" value="MCD7452047.1"/>
    <property type="molecule type" value="Genomic_DNA"/>
</dbReference>
<feature type="region of interest" description="Disordered" evidence="6">
    <location>
        <begin position="133"/>
        <end position="170"/>
    </location>
</feature>
<keyword evidence="3" id="KW-0812">Transmembrane</keyword>
<keyword evidence="4" id="KW-1133">Transmembrane helix</keyword>
<sequence>MAFTGKEGKFLLVHSLSIKLRQGVRSATEGRIHGSIHLIKLFRSPKKISGDFRVDFDEFRGGEVEVESVAGYNIKYVRDAILNKSLLVMFFISRLAEINRVPFNLPEVKDESVAGLEGYLLQKVLTTMISNNIKTGKQTPSKPTPPRRKSKIGLVTKTHSEEYRTDKSGR</sequence>
<evidence type="ECO:0000313" key="8">
    <source>
        <dbReference type="Proteomes" id="UP000823775"/>
    </source>
</evidence>
<keyword evidence="5" id="KW-0472">Membrane</keyword>
<reference evidence="7 8" key="1">
    <citation type="journal article" date="2021" name="BMC Genomics">
        <title>Datura genome reveals duplications of psychoactive alkaloid biosynthetic genes and high mutation rate following tissue culture.</title>
        <authorList>
            <person name="Rajewski A."/>
            <person name="Carter-House D."/>
            <person name="Stajich J."/>
            <person name="Litt A."/>
        </authorList>
    </citation>
    <scope>NUCLEOTIDE SEQUENCE [LARGE SCALE GENOMIC DNA]</scope>
    <source>
        <strain evidence="7">AR-01</strain>
    </source>
</reference>
<proteinExistence type="inferred from homology"/>
<comment type="similarity">
    <text evidence="2">Belongs to the complex I subunit 1 family.</text>
</comment>
<evidence type="ECO:0000313" key="7">
    <source>
        <dbReference type="EMBL" id="MCD7452047.1"/>
    </source>
</evidence>
<comment type="caution">
    <text evidence="7">The sequence shown here is derived from an EMBL/GenBank/DDBJ whole genome shotgun (WGS) entry which is preliminary data.</text>
</comment>
<feature type="compositionally biased region" description="Basic and acidic residues" evidence="6">
    <location>
        <begin position="158"/>
        <end position="170"/>
    </location>
</feature>
<dbReference type="PANTHER" id="PTHR11432:SF3">
    <property type="entry name" value="NADH-UBIQUINONE OXIDOREDUCTASE CHAIN 1"/>
    <property type="match status" value="1"/>
</dbReference>
<dbReference type="Proteomes" id="UP000823775">
    <property type="component" value="Unassembled WGS sequence"/>
</dbReference>
<gene>
    <name evidence="7" type="ORF">HAX54_014821</name>
</gene>
<evidence type="ECO:0000256" key="2">
    <source>
        <dbReference type="ARBA" id="ARBA00010535"/>
    </source>
</evidence>
<evidence type="ECO:0000256" key="1">
    <source>
        <dbReference type="ARBA" id="ARBA00004141"/>
    </source>
</evidence>
<comment type="subcellular location">
    <subcellularLocation>
        <location evidence="1">Membrane</location>
        <topology evidence="1">Multi-pass membrane protein</topology>
    </subcellularLocation>
</comment>
<evidence type="ECO:0000256" key="6">
    <source>
        <dbReference type="SAM" id="MobiDB-lite"/>
    </source>
</evidence>
<dbReference type="PANTHER" id="PTHR11432">
    <property type="entry name" value="NADH DEHYDROGENASE SUBUNIT 1"/>
    <property type="match status" value="1"/>
</dbReference>
<feature type="non-terminal residue" evidence="7">
    <location>
        <position position="170"/>
    </location>
</feature>
<protein>
    <submittedName>
        <fullName evidence="7">Uncharacterized protein</fullName>
    </submittedName>
</protein>
<name>A0ABS8RZK9_DATST</name>
<dbReference type="InterPro" id="IPR001694">
    <property type="entry name" value="NADH_UbQ_OxRdtase_su1/FPO"/>
</dbReference>
<evidence type="ECO:0000256" key="5">
    <source>
        <dbReference type="ARBA" id="ARBA00023136"/>
    </source>
</evidence>
<organism evidence="7 8">
    <name type="scientific">Datura stramonium</name>
    <name type="common">Jimsonweed</name>
    <name type="synonym">Common thornapple</name>
    <dbReference type="NCBI Taxonomy" id="4076"/>
    <lineage>
        <taxon>Eukaryota</taxon>
        <taxon>Viridiplantae</taxon>
        <taxon>Streptophyta</taxon>
        <taxon>Embryophyta</taxon>
        <taxon>Tracheophyta</taxon>
        <taxon>Spermatophyta</taxon>
        <taxon>Magnoliopsida</taxon>
        <taxon>eudicotyledons</taxon>
        <taxon>Gunneridae</taxon>
        <taxon>Pentapetalae</taxon>
        <taxon>asterids</taxon>
        <taxon>lamiids</taxon>
        <taxon>Solanales</taxon>
        <taxon>Solanaceae</taxon>
        <taxon>Solanoideae</taxon>
        <taxon>Datureae</taxon>
        <taxon>Datura</taxon>
    </lineage>
</organism>
<evidence type="ECO:0000256" key="3">
    <source>
        <dbReference type="ARBA" id="ARBA00022692"/>
    </source>
</evidence>
<accession>A0ABS8RZK9</accession>
<evidence type="ECO:0000256" key="4">
    <source>
        <dbReference type="ARBA" id="ARBA00022989"/>
    </source>
</evidence>